<comment type="caution">
    <text evidence="11">The sequence shown here is derived from an EMBL/GenBank/DDBJ whole genome shotgun (WGS) entry which is preliminary data.</text>
</comment>
<dbReference type="GO" id="GO:0003723">
    <property type="term" value="F:RNA binding"/>
    <property type="evidence" value="ECO:0007669"/>
    <property type="project" value="UniProtKB-KW"/>
</dbReference>
<reference evidence="11 12" key="1">
    <citation type="submission" date="2018-07" db="EMBL/GenBank/DDBJ databases">
        <title>Genomic Encyclopedia of Type Strains, Phase IV (KMG-IV): sequencing the most valuable type-strain genomes for metagenomic binning, comparative biology and taxonomic classification.</title>
        <authorList>
            <person name="Goeker M."/>
        </authorList>
    </citation>
    <scope>NUCLEOTIDE SEQUENCE [LARGE SCALE GENOMIC DNA]</scope>
    <source>
        <strain evidence="11 12">DSM 26407</strain>
    </source>
</reference>
<feature type="region of interest" description="Disordered" evidence="9">
    <location>
        <begin position="246"/>
        <end position="271"/>
    </location>
</feature>
<proteinExistence type="inferred from homology"/>
<dbReference type="Gene3D" id="3.30.70.580">
    <property type="entry name" value="Pseudouridine synthase I, catalytic domain, N-terminal subdomain"/>
    <property type="match status" value="1"/>
</dbReference>
<keyword evidence="3 7" id="KW-0694">RNA-binding</keyword>
<dbReference type="Gene3D" id="3.30.70.1560">
    <property type="entry name" value="Alpha-L RNA-binding motif"/>
    <property type="match status" value="1"/>
</dbReference>
<evidence type="ECO:0000313" key="12">
    <source>
        <dbReference type="Proteomes" id="UP000252707"/>
    </source>
</evidence>
<evidence type="ECO:0000256" key="5">
    <source>
        <dbReference type="ARBA" id="ARBA00036944"/>
    </source>
</evidence>
<dbReference type="InterPro" id="IPR042092">
    <property type="entry name" value="PsdUridine_s_RsuA/RluB/E/F_cat"/>
</dbReference>
<dbReference type="Pfam" id="PF00849">
    <property type="entry name" value="PseudoU_synth_2"/>
    <property type="match status" value="1"/>
</dbReference>
<dbReference type="NCBIfam" id="NF007976">
    <property type="entry name" value="PRK10700.1"/>
    <property type="match status" value="1"/>
</dbReference>
<evidence type="ECO:0000256" key="8">
    <source>
        <dbReference type="RuleBase" id="RU003887"/>
    </source>
</evidence>
<dbReference type="PANTHER" id="PTHR47683">
    <property type="entry name" value="PSEUDOURIDINE SYNTHASE FAMILY PROTEIN-RELATED"/>
    <property type="match status" value="1"/>
</dbReference>
<evidence type="ECO:0000256" key="9">
    <source>
        <dbReference type="SAM" id="MobiDB-lite"/>
    </source>
</evidence>
<organism evidence="11 12">
    <name type="scientific">Thioalbus denitrificans</name>
    <dbReference type="NCBI Taxonomy" id="547122"/>
    <lineage>
        <taxon>Bacteria</taxon>
        <taxon>Pseudomonadati</taxon>
        <taxon>Pseudomonadota</taxon>
        <taxon>Gammaproteobacteria</taxon>
        <taxon>Chromatiales</taxon>
        <taxon>Ectothiorhodospiraceae</taxon>
        <taxon>Thioalbus</taxon>
    </lineage>
</organism>
<evidence type="ECO:0000256" key="3">
    <source>
        <dbReference type="ARBA" id="ARBA00022884"/>
    </source>
</evidence>
<dbReference type="GO" id="GO:0000455">
    <property type="term" value="P:enzyme-directed rRNA pseudouridine synthesis"/>
    <property type="evidence" value="ECO:0007669"/>
    <property type="project" value="UniProtKB-ARBA"/>
</dbReference>
<dbReference type="GO" id="GO:0160139">
    <property type="term" value="F:23S rRNA pseudouridine(2605) synthase activity"/>
    <property type="evidence" value="ECO:0007669"/>
    <property type="project" value="UniProtKB-EC"/>
</dbReference>
<dbReference type="GO" id="GO:0005829">
    <property type="term" value="C:cytosol"/>
    <property type="evidence" value="ECO:0007669"/>
    <property type="project" value="UniProtKB-ARBA"/>
</dbReference>
<evidence type="ECO:0000256" key="2">
    <source>
        <dbReference type="ARBA" id="ARBA00022552"/>
    </source>
</evidence>
<accession>A0A369BWJ3</accession>
<dbReference type="Pfam" id="PF01479">
    <property type="entry name" value="S4"/>
    <property type="match status" value="1"/>
</dbReference>
<evidence type="ECO:0000256" key="7">
    <source>
        <dbReference type="PROSITE-ProRule" id="PRU00182"/>
    </source>
</evidence>
<dbReference type="EMBL" id="QPJY01000015">
    <property type="protein sequence ID" value="RCX24787.1"/>
    <property type="molecule type" value="Genomic_DNA"/>
</dbReference>
<gene>
    <name evidence="11" type="ORF">DFQ59_1156</name>
</gene>
<evidence type="ECO:0000259" key="10">
    <source>
        <dbReference type="SMART" id="SM00363"/>
    </source>
</evidence>
<evidence type="ECO:0000256" key="4">
    <source>
        <dbReference type="ARBA" id="ARBA00023235"/>
    </source>
</evidence>
<keyword evidence="12" id="KW-1185">Reference proteome</keyword>
<dbReference type="SMART" id="SM00363">
    <property type="entry name" value="S4"/>
    <property type="match status" value="1"/>
</dbReference>
<feature type="domain" description="RNA-binding S4" evidence="10">
    <location>
        <begin position="3"/>
        <end position="61"/>
    </location>
</feature>
<dbReference type="Proteomes" id="UP000252707">
    <property type="component" value="Unassembled WGS sequence"/>
</dbReference>
<sequence>MSEKLQKVLARAGFGSRRQMETWIEAGRVTVDGSPARLGDRVGDEADIRVDGQPVSLRQRQEDRTRVLIYHKPEGEVCSRSDPDGRPTVFDRLPRLGIGRWISVGRLDVNTSGLLLLTNDGTLANRMMHPSTGLEREYAVRVLGLPGPEALQQLVQGVELEDGSARFERLMEAGGSGANRWYHVVLTEGRKREVRRLWEAVGATVSRLIRVRYGALKLPPRLRPGRWEELDAPAVAALRAQIGMAAEAPAAPPRTPRRRTGPARGQHVRRR</sequence>
<feature type="compositionally biased region" description="Basic residues" evidence="9">
    <location>
        <begin position="255"/>
        <end position="271"/>
    </location>
</feature>
<dbReference type="EC" id="5.4.99.-" evidence="8"/>
<evidence type="ECO:0000256" key="6">
    <source>
        <dbReference type="ARBA" id="ARBA00037383"/>
    </source>
</evidence>
<dbReference type="InterPro" id="IPR002942">
    <property type="entry name" value="S4_RNA-bd"/>
</dbReference>
<dbReference type="InterPro" id="IPR020094">
    <property type="entry name" value="TruA/RsuA/RluB/E/F_N"/>
</dbReference>
<dbReference type="SUPFAM" id="SSF55174">
    <property type="entry name" value="Alpha-L RNA-binding motif"/>
    <property type="match status" value="1"/>
</dbReference>
<dbReference type="InterPro" id="IPR036986">
    <property type="entry name" value="S4_RNA-bd_sf"/>
</dbReference>
<keyword evidence="2" id="KW-0698">rRNA processing</keyword>
<dbReference type="FunFam" id="3.10.290.10:FF:000003">
    <property type="entry name" value="Pseudouridine synthase"/>
    <property type="match status" value="1"/>
</dbReference>
<keyword evidence="4 8" id="KW-0413">Isomerase</keyword>
<dbReference type="InterPro" id="IPR006145">
    <property type="entry name" value="PsdUridine_synth_RsuA/RluA"/>
</dbReference>
<evidence type="ECO:0000256" key="1">
    <source>
        <dbReference type="ARBA" id="ARBA00008348"/>
    </source>
</evidence>
<dbReference type="InterPro" id="IPR000748">
    <property type="entry name" value="PsdUridine_synth_RsuA/RluB/E/F"/>
</dbReference>
<dbReference type="FunFam" id="3.30.70.1560:FF:000001">
    <property type="entry name" value="Pseudouridine synthase"/>
    <property type="match status" value="1"/>
</dbReference>
<evidence type="ECO:0000313" key="11">
    <source>
        <dbReference type="EMBL" id="RCX24787.1"/>
    </source>
</evidence>
<dbReference type="RefSeq" id="WP_114281110.1">
    <property type="nucleotide sequence ID" value="NZ_QPJY01000015.1"/>
</dbReference>
<protein>
    <recommendedName>
        <fullName evidence="8">Pseudouridine synthase</fullName>
        <ecNumber evidence="8">5.4.99.-</ecNumber>
    </recommendedName>
</protein>
<name>A0A369BWJ3_9GAMM</name>
<dbReference type="PROSITE" id="PS01149">
    <property type="entry name" value="PSI_RSU"/>
    <property type="match status" value="1"/>
</dbReference>
<dbReference type="CDD" id="cd00165">
    <property type="entry name" value="S4"/>
    <property type="match status" value="1"/>
</dbReference>
<dbReference type="CDD" id="cd02556">
    <property type="entry name" value="PseudoU_synth_RluB"/>
    <property type="match status" value="1"/>
</dbReference>
<dbReference type="PANTHER" id="PTHR47683:SF3">
    <property type="entry name" value="RIBOSOMAL LARGE SUBUNIT PSEUDOURIDINE SYNTHASE B"/>
    <property type="match status" value="1"/>
</dbReference>
<dbReference type="InterPro" id="IPR018496">
    <property type="entry name" value="PsdUridine_synth_RsuA/RluB_CS"/>
</dbReference>
<dbReference type="FunFam" id="3.30.70.580:FF:000009">
    <property type="entry name" value="Pseudouridine synthase"/>
    <property type="match status" value="1"/>
</dbReference>
<dbReference type="Gene3D" id="3.10.290.10">
    <property type="entry name" value="RNA-binding S4 domain"/>
    <property type="match status" value="1"/>
</dbReference>
<comment type="similarity">
    <text evidence="1 8">Belongs to the pseudouridine synthase RsuA family.</text>
</comment>
<dbReference type="SUPFAM" id="SSF55120">
    <property type="entry name" value="Pseudouridine synthase"/>
    <property type="match status" value="1"/>
</dbReference>
<comment type="catalytic activity">
    <reaction evidence="5">
        <text>uridine(2605) in 23S rRNA = pseudouridine(2605) in 23S rRNA</text>
        <dbReference type="Rhea" id="RHEA:42520"/>
        <dbReference type="Rhea" id="RHEA-COMP:10095"/>
        <dbReference type="Rhea" id="RHEA-COMP:10096"/>
        <dbReference type="ChEBI" id="CHEBI:65314"/>
        <dbReference type="ChEBI" id="CHEBI:65315"/>
        <dbReference type="EC" id="5.4.99.22"/>
    </reaction>
</comment>
<dbReference type="NCBIfam" id="TIGR00093">
    <property type="entry name" value="pseudouridine synthase"/>
    <property type="match status" value="1"/>
</dbReference>
<dbReference type="PROSITE" id="PS50889">
    <property type="entry name" value="S4"/>
    <property type="match status" value="1"/>
</dbReference>
<comment type="function">
    <text evidence="6">Responsible for synthesis of pseudouridine from uracil-2605 in 23S ribosomal RNA.</text>
</comment>
<dbReference type="InterPro" id="IPR020103">
    <property type="entry name" value="PsdUridine_synth_cat_dom_sf"/>
</dbReference>
<dbReference type="OrthoDB" id="9807213at2"/>
<dbReference type="AlphaFoldDB" id="A0A369BWJ3"/>
<dbReference type="InterPro" id="IPR050343">
    <property type="entry name" value="RsuA_PseudoU_synthase"/>
</dbReference>